<evidence type="ECO:0000256" key="5">
    <source>
        <dbReference type="ARBA" id="ARBA00023163"/>
    </source>
</evidence>
<proteinExistence type="predicted"/>
<evidence type="ECO:0000259" key="7">
    <source>
        <dbReference type="PROSITE" id="PS50048"/>
    </source>
</evidence>
<dbReference type="GO" id="GO:0009410">
    <property type="term" value="P:response to xenobiotic stimulus"/>
    <property type="evidence" value="ECO:0007669"/>
    <property type="project" value="TreeGrafter"/>
</dbReference>
<dbReference type="CDD" id="cd12148">
    <property type="entry name" value="fungal_TF_MHR"/>
    <property type="match status" value="1"/>
</dbReference>
<dbReference type="GO" id="GO:0000981">
    <property type="term" value="F:DNA-binding transcription factor activity, RNA polymerase II-specific"/>
    <property type="evidence" value="ECO:0007669"/>
    <property type="project" value="InterPro"/>
</dbReference>
<dbReference type="Proteomes" id="UP001212411">
    <property type="component" value="Chromosome 2"/>
</dbReference>
<keyword evidence="6" id="KW-0539">Nucleus</keyword>
<evidence type="ECO:0000256" key="4">
    <source>
        <dbReference type="ARBA" id="ARBA00023125"/>
    </source>
</evidence>
<keyword evidence="4" id="KW-0238">DNA-binding</keyword>
<dbReference type="GO" id="GO:0003677">
    <property type="term" value="F:DNA binding"/>
    <property type="evidence" value="ECO:0007669"/>
    <property type="project" value="UniProtKB-KW"/>
</dbReference>
<gene>
    <name evidence="8" type="ORF">SOMG_02519</name>
</gene>
<dbReference type="PANTHER" id="PTHR31779:SF3">
    <property type="entry name" value="PROTEIN RDR1"/>
    <property type="match status" value="1"/>
</dbReference>
<organism evidence="8 9">
    <name type="scientific">Schizosaccharomyces osmophilus</name>
    <dbReference type="NCBI Taxonomy" id="2545709"/>
    <lineage>
        <taxon>Eukaryota</taxon>
        <taxon>Fungi</taxon>
        <taxon>Dikarya</taxon>
        <taxon>Ascomycota</taxon>
        <taxon>Taphrinomycotina</taxon>
        <taxon>Schizosaccharomycetes</taxon>
        <taxon>Schizosaccharomycetales</taxon>
        <taxon>Schizosaccharomycetaceae</taxon>
        <taxon>Schizosaccharomyces</taxon>
    </lineage>
</organism>
<dbReference type="PROSITE" id="PS00463">
    <property type="entry name" value="ZN2_CY6_FUNGAL_1"/>
    <property type="match status" value="1"/>
</dbReference>
<dbReference type="SUPFAM" id="SSF57701">
    <property type="entry name" value="Zn2/Cys6 DNA-binding domain"/>
    <property type="match status" value="1"/>
</dbReference>
<dbReference type="GO" id="GO:0006351">
    <property type="term" value="P:DNA-templated transcription"/>
    <property type="evidence" value="ECO:0007669"/>
    <property type="project" value="InterPro"/>
</dbReference>
<dbReference type="Pfam" id="PF00172">
    <property type="entry name" value="Zn_clus"/>
    <property type="match status" value="1"/>
</dbReference>
<dbReference type="PANTHER" id="PTHR31779">
    <property type="entry name" value="2-NITROPROPANE DIOXYGENASE FAMILY, PUTATIVE (AFU_ORTHOLOGUE AFUA_2G17430)-RELATED"/>
    <property type="match status" value="1"/>
</dbReference>
<dbReference type="CDD" id="cd00067">
    <property type="entry name" value="GAL4"/>
    <property type="match status" value="1"/>
</dbReference>
<dbReference type="InterPro" id="IPR007219">
    <property type="entry name" value="XnlR_reg_dom"/>
</dbReference>
<keyword evidence="1" id="KW-0479">Metal-binding</keyword>
<feature type="domain" description="Zn(2)-C6 fungal-type" evidence="7">
    <location>
        <begin position="14"/>
        <end position="43"/>
    </location>
</feature>
<keyword evidence="5" id="KW-0804">Transcription</keyword>
<dbReference type="PROSITE" id="PS50048">
    <property type="entry name" value="ZN2_CY6_FUNGAL_2"/>
    <property type="match status" value="1"/>
</dbReference>
<dbReference type="KEGG" id="som:SOMG_02519"/>
<reference evidence="8 9" key="1">
    <citation type="journal article" date="2023" name="G3 (Bethesda)">
        <title>A high-quality reference genome for the fission yeast Schizosaccharomyces osmophilus.</title>
        <authorList>
            <person name="Jia G.S."/>
            <person name="Zhang W.C."/>
            <person name="Liang Y."/>
            <person name="Liu X.H."/>
            <person name="Rhind N."/>
            <person name="Pidoux A."/>
            <person name="Brysch-Herzberg M."/>
            <person name="Du L.L."/>
        </authorList>
    </citation>
    <scope>NUCLEOTIDE SEQUENCE [LARGE SCALE GENOMIC DNA]</scope>
    <source>
        <strain evidence="8 9">CBS 15793</strain>
    </source>
</reference>
<protein>
    <submittedName>
        <fullName evidence="8">C6 zinc finger domain protein</fullName>
    </submittedName>
</protein>
<evidence type="ECO:0000256" key="3">
    <source>
        <dbReference type="ARBA" id="ARBA00023015"/>
    </source>
</evidence>
<evidence type="ECO:0000256" key="1">
    <source>
        <dbReference type="ARBA" id="ARBA00022723"/>
    </source>
</evidence>
<dbReference type="InterPro" id="IPR036864">
    <property type="entry name" value="Zn2-C6_fun-type_DNA-bd_sf"/>
</dbReference>
<evidence type="ECO:0000313" key="8">
    <source>
        <dbReference type="EMBL" id="WBW73397.1"/>
    </source>
</evidence>
<dbReference type="EMBL" id="CP115612">
    <property type="protein sequence ID" value="WBW73397.1"/>
    <property type="molecule type" value="Genomic_DNA"/>
</dbReference>
<evidence type="ECO:0000313" key="9">
    <source>
        <dbReference type="Proteomes" id="UP001212411"/>
    </source>
</evidence>
<dbReference type="SMART" id="SM00066">
    <property type="entry name" value="GAL4"/>
    <property type="match status" value="1"/>
</dbReference>
<evidence type="ECO:0000256" key="2">
    <source>
        <dbReference type="ARBA" id="ARBA00022833"/>
    </source>
</evidence>
<dbReference type="Pfam" id="PF04082">
    <property type="entry name" value="Fungal_trans"/>
    <property type="match status" value="1"/>
</dbReference>
<keyword evidence="3" id="KW-0805">Transcription regulation</keyword>
<keyword evidence="2" id="KW-0862">Zinc</keyword>
<dbReference type="InterPro" id="IPR052478">
    <property type="entry name" value="Metabolite_Synth_Reg"/>
</dbReference>
<dbReference type="AlphaFoldDB" id="A0AAF0AWB0"/>
<name>A0AAF0AWB0_9SCHI</name>
<evidence type="ECO:0000256" key="6">
    <source>
        <dbReference type="ARBA" id="ARBA00023242"/>
    </source>
</evidence>
<accession>A0AAF0AWB0</accession>
<dbReference type="InterPro" id="IPR001138">
    <property type="entry name" value="Zn2Cys6_DnaBD"/>
</dbReference>
<dbReference type="GO" id="GO:0008270">
    <property type="term" value="F:zinc ion binding"/>
    <property type="evidence" value="ECO:0007669"/>
    <property type="project" value="InterPro"/>
</dbReference>
<dbReference type="RefSeq" id="XP_056037640.1">
    <property type="nucleotide sequence ID" value="XM_056181311.1"/>
</dbReference>
<sequence>METSLKKRTRARKACIVCHRKKRKCNGTFPCSNCQKLRYQCEYAPETVKSRELQSQNSQQETEKIDSRVLEPYDSKSTTTKPVIANEDFSFPKNSETNKSFNQEGIKRPVCFADIIGDRLGVSSSKNYKPYAWNLGSRAYPKWSKRTSITKYFSQDQCRFYASIYFEDVNPIFGLLDSTTFFPKLKSVWNTNMEEEFEALICIVVLLGSYFSHTNSLASELEFSLIELSENLLKPETFPMGMNPTITKIVTWMLKSVYLRNIADPADAWLASCTSMHLIETLCIKFDLFENQENSYEGNLFNNDFLSLSNIIMISEAFHRVLAMEIEAAPVKLSRLKSRFLVDGENLQSQSNHLVQLAKVLPEPEETNEESQVTMVETVQKISGFSQEQPNVIALLKAAVSFHMYRKLILTSFHLDGTTSGTILKITDEALDRCLILCDKGLGWWNVLDVPFHGICVLLSMDTKESLLLIPKAYGVLKTVVKTFNTIPSQSALQVSSELCYALRNKKLGEANILDMEEDEGSTRSYDINPGTSDLLVGNPFFDLLDLEDMNYFV</sequence>
<dbReference type="GeneID" id="80876000"/>
<keyword evidence="9" id="KW-1185">Reference proteome</keyword>
<dbReference type="Gene3D" id="4.10.240.10">
    <property type="entry name" value="Zn(2)-C6 fungal-type DNA-binding domain"/>
    <property type="match status" value="1"/>
</dbReference>